<dbReference type="EMBL" id="CASHSV030000311">
    <property type="protein sequence ID" value="CAJ2657843.1"/>
    <property type="molecule type" value="Genomic_DNA"/>
</dbReference>
<evidence type="ECO:0000313" key="2">
    <source>
        <dbReference type="Proteomes" id="UP001177021"/>
    </source>
</evidence>
<keyword evidence="2" id="KW-1185">Reference proteome</keyword>
<comment type="caution">
    <text evidence="1">The sequence shown here is derived from an EMBL/GenBank/DDBJ whole genome shotgun (WGS) entry which is preliminary data.</text>
</comment>
<sequence>MDNYQGDLTDIIRAPGSTTTATATTTAGAYSTTGTSSSSSEYVLQHLHDNQWHHHNHNHQLFSSSDHLHRQHHHQHQQQQNMSFINSVLEGTNMNNMFGDPLFSTLRDPFLQELDHIPSSSYFNITTNTTTTTTAATTTTASPASTSIINVSDVSNSIFALDHNHNHEIRSNSRPCKNIFSNMIQISPNPKLPSNYESSSTMAPSPRQIKQVVSTNININANISKDSLLDNTGVQISSSRNSSGLKRRKNQAKKVVCIPAPAAANSRQTGEVVPSDLWAWRKYGQKPIKGSPYPRGYYRCSSSKGCSARKQVERSRTDPNMLVITYTSEHNHPWPTQRNALAGSTRSQPSKTNMKNSEASLTQNDTSKPKEENQENNNSDENDSPIVNNVKEENMEDIEKLQIEMDEVEGEFNDGLSYKSSMIENNQSHEDFFAELGEIEADPLNLLFNQGFSGNSSTNDVHQRDQSKGLDPFHLFDWSVDNNNTNK</sequence>
<protein>
    <submittedName>
        <fullName evidence="1">Uncharacterized protein</fullName>
    </submittedName>
</protein>
<proteinExistence type="predicted"/>
<reference evidence="1" key="1">
    <citation type="submission" date="2023-10" db="EMBL/GenBank/DDBJ databases">
        <authorList>
            <person name="Rodriguez Cubillos JULIANA M."/>
            <person name="De Vega J."/>
        </authorList>
    </citation>
    <scope>NUCLEOTIDE SEQUENCE</scope>
</reference>
<gene>
    <name evidence="1" type="ORF">MILVUS5_LOCUS24330</name>
</gene>
<organism evidence="1 2">
    <name type="scientific">Trifolium pratense</name>
    <name type="common">Red clover</name>
    <dbReference type="NCBI Taxonomy" id="57577"/>
    <lineage>
        <taxon>Eukaryota</taxon>
        <taxon>Viridiplantae</taxon>
        <taxon>Streptophyta</taxon>
        <taxon>Embryophyta</taxon>
        <taxon>Tracheophyta</taxon>
        <taxon>Spermatophyta</taxon>
        <taxon>Magnoliopsida</taxon>
        <taxon>eudicotyledons</taxon>
        <taxon>Gunneridae</taxon>
        <taxon>Pentapetalae</taxon>
        <taxon>rosids</taxon>
        <taxon>fabids</taxon>
        <taxon>Fabales</taxon>
        <taxon>Fabaceae</taxon>
        <taxon>Papilionoideae</taxon>
        <taxon>50 kb inversion clade</taxon>
        <taxon>NPAAA clade</taxon>
        <taxon>Hologalegina</taxon>
        <taxon>IRL clade</taxon>
        <taxon>Trifolieae</taxon>
        <taxon>Trifolium</taxon>
    </lineage>
</organism>
<accession>A0ACB0KPR9</accession>
<name>A0ACB0KPR9_TRIPR</name>
<evidence type="ECO:0000313" key="1">
    <source>
        <dbReference type="EMBL" id="CAJ2657843.1"/>
    </source>
</evidence>
<dbReference type="Proteomes" id="UP001177021">
    <property type="component" value="Unassembled WGS sequence"/>
</dbReference>